<dbReference type="HOGENOM" id="CLU_990130_0_0_11"/>
<dbReference type="OrthoDB" id="3848366at2"/>
<reference evidence="1 2" key="1">
    <citation type="journal article" date="2012" name="J. Bacteriol.">
        <title>Genome Sequence of Radiation-Resistant Modestobacter marinus Strain BC501, a Representative Actinobacterium That Thrives on Calcareous Stone Surfaces.</title>
        <authorList>
            <person name="Normand P."/>
            <person name="Gury J."/>
            <person name="Pujic P."/>
            <person name="Chouaia B."/>
            <person name="Crotti E."/>
            <person name="Brusetti L."/>
            <person name="Daffonchio D."/>
            <person name="Vacherie B."/>
            <person name="Barbe V."/>
            <person name="Medigue C."/>
            <person name="Calteau A."/>
            <person name="Ghodhbane-Gtari F."/>
            <person name="Essoussi I."/>
            <person name="Nouioui I."/>
            <person name="Abbassi-Ghozzi I."/>
            <person name="Gtari M."/>
        </authorList>
    </citation>
    <scope>NUCLEOTIDE SEQUENCE [LARGE SCALE GENOMIC DNA]</scope>
    <source>
        <strain evidence="2">BC 501</strain>
    </source>
</reference>
<dbReference type="STRING" id="477641.MODMU_2869"/>
<dbReference type="OMA" id="NRWYEDD"/>
<dbReference type="PATRIC" id="fig|477641.3.peg.2724"/>
<keyword evidence="2" id="KW-1185">Reference proteome</keyword>
<protein>
    <submittedName>
        <fullName evidence="1">Uncharacterized protein</fullName>
    </submittedName>
</protein>
<gene>
    <name evidence="1" type="ordered locus">MODMU_2869</name>
</gene>
<organism evidence="1 2">
    <name type="scientific">Modestobacter italicus (strain DSM 44449 / CECT 9708 / BC 501)</name>
    <dbReference type="NCBI Taxonomy" id="2732864"/>
    <lineage>
        <taxon>Bacteria</taxon>
        <taxon>Bacillati</taxon>
        <taxon>Actinomycetota</taxon>
        <taxon>Actinomycetes</taxon>
        <taxon>Geodermatophilales</taxon>
        <taxon>Geodermatophilaceae</taxon>
        <taxon>Modestobacter</taxon>
    </lineage>
</organism>
<name>I4EY35_MODI5</name>
<dbReference type="eggNOG" id="ENOG502Z9U4">
    <property type="taxonomic scope" value="Bacteria"/>
</dbReference>
<dbReference type="EMBL" id="FO203431">
    <property type="protein sequence ID" value="CCH88298.1"/>
    <property type="molecule type" value="Genomic_DNA"/>
</dbReference>
<evidence type="ECO:0000313" key="1">
    <source>
        <dbReference type="EMBL" id="CCH88298.1"/>
    </source>
</evidence>
<accession>I4EY35</accession>
<proteinExistence type="predicted"/>
<dbReference type="Proteomes" id="UP000006461">
    <property type="component" value="Chromosome"/>
</dbReference>
<evidence type="ECO:0000313" key="2">
    <source>
        <dbReference type="Proteomes" id="UP000006461"/>
    </source>
</evidence>
<sequence length="291" mass="32222">MPAPAQPPDTTAAPPPRGRLRAQHVHIGAVWVSLMEPDAGHEAAFNEWYGDDHFYAGGMALPWIFAGRRWISPRSHQAVRVVGEDPTFQPPEAGRFLHLNFFSRGHVEEVGSALGDTIAGLAGEGRMYVDDIPRRHVFSRIQPYAEAVYDAPDDEGPLDVHALDHPFGGVVLEVLRAQPGHDREQLTAWLVHDFIPAHLPSARAAMCLVSLDADLPDQLAKRTKRIPRAYGDGAEQRLSLLWFTVDDPLDGWQERFGGHRAELDRAGTARLEFASPFVPTVPGTNRYIDTI</sequence>
<dbReference type="AlphaFoldDB" id="I4EY35"/>
<dbReference type="KEGG" id="mmar:MODMU_2869"/>